<keyword evidence="2" id="KW-1133">Transmembrane helix</keyword>
<sequence length="524" mass="53612">MSTARRTLTLILLLVAAGSLIFTTGAAVVDGPADTIADGDLAVQPADGPNGNGQYAYLNDDDEITVDVSASNPNIQDPSFEGVNVGATGTIDEVFTITYTGEQFTRVWIAHPNESVTFVADGESIEGNESSVTLAPNETVTVGLALNTRGATAGARLGADEFSIEAELAEPENVADPSPATDGFAGGTDGGDPSMTVTSPSETSRGFRATDVARGGSVRFKADGMHLTGGNVTLDWLDLSGVRTESVEVNAVGSPNPVANGSALAAPTSPRPISYLSVDHDFAPDEVDEMTIWFSADRNYLNAIGAEPEAVTLYRQTDAGEWAEKPTAVVDDPTRMRGVSADRVHFRATTTEFSTFAVAAHAPQFDVTDATVGSEVAELGEVVTVRATVRNGGGAAGERAVTLTADGDPIGNETVALAPNETATVALRGTVETAGTYELAVDGTPVGTLTVGDSANGDARESTAGSGPPQADGSAPTTELGDDAEEGVPTEEPGGVDLVGLGGLLAALLLAVIGLALFRRVSRS</sequence>
<dbReference type="InterPro" id="IPR011635">
    <property type="entry name" value="CARDB"/>
</dbReference>
<dbReference type="Gene3D" id="2.60.40.10">
    <property type="entry name" value="Immunoglobulins"/>
    <property type="match status" value="1"/>
</dbReference>
<dbReference type="STRING" id="1765655.AMR74_10260"/>
<dbReference type="PATRIC" id="fig|1705389.3.peg.2875"/>
<evidence type="ECO:0000256" key="2">
    <source>
        <dbReference type="SAM" id="Phobius"/>
    </source>
</evidence>
<dbReference type="InterPro" id="IPR013783">
    <property type="entry name" value="Ig-like_fold"/>
</dbReference>
<dbReference type="Pfam" id="PF06510">
    <property type="entry name" value="DUF1102"/>
    <property type="match status" value="1"/>
</dbReference>
<dbReference type="Pfam" id="PF07705">
    <property type="entry name" value="CARDB"/>
    <property type="match status" value="1"/>
</dbReference>
<feature type="region of interest" description="Disordered" evidence="1">
    <location>
        <begin position="449"/>
        <end position="494"/>
    </location>
</feature>
<reference evidence="4 5" key="1">
    <citation type="submission" date="2015-08" db="EMBL/GenBank/DDBJ databases">
        <title>Genomes of Isolates from Cabo Rojo, PR.</title>
        <authorList>
            <person name="Sanchez-Nieves R.L."/>
            <person name="Montalvo-Rodriguez R."/>
        </authorList>
    </citation>
    <scope>NUCLEOTIDE SEQUENCE [LARGE SCALE GENOMIC DNA]</scope>
    <source>
        <strain evidence="4 5">5</strain>
    </source>
</reference>
<protein>
    <recommendedName>
        <fullName evidence="3">CARDB domain-containing protein</fullName>
    </recommendedName>
</protein>
<keyword evidence="2" id="KW-0472">Membrane</keyword>
<evidence type="ECO:0000313" key="5">
    <source>
        <dbReference type="Proteomes" id="UP000037747"/>
    </source>
</evidence>
<evidence type="ECO:0000256" key="1">
    <source>
        <dbReference type="SAM" id="MobiDB-lite"/>
    </source>
</evidence>
<evidence type="ECO:0000313" key="4">
    <source>
        <dbReference type="EMBL" id="KOX96786.1"/>
    </source>
</evidence>
<evidence type="ECO:0000259" key="3">
    <source>
        <dbReference type="Pfam" id="PF07705"/>
    </source>
</evidence>
<dbReference type="Proteomes" id="UP000037747">
    <property type="component" value="Unassembled WGS sequence"/>
</dbReference>
<feature type="transmembrane region" description="Helical" evidence="2">
    <location>
        <begin position="498"/>
        <end position="518"/>
    </location>
</feature>
<feature type="domain" description="CARDB" evidence="3">
    <location>
        <begin position="369"/>
        <end position="441"/>
    </location>
</feature>
<organism evidence="4 5">
    <name type="scientific">Halorubrum tropicale</name>
    <dbReference type="NCBI Taxonomy" id="1765655"/>
    <lineage>
        <taxon>Archaea</taxon>
        <taxon>Methanobacteriati</taxon>
        <taxon>Methanobacteriota</taxon>
        <taxon>Stenosarchaea group</taxon>
        <taxon>Halobacteria</taxon>
        <taxon>Halobacteriales</taxon>
        <taxon>Haloferacaceae</taxon>
        <taxon>Halorubrum</taxon>
    </lineage>
</organism>
<dbReference type="EMBL" id="LIST01000003">
    <property type="protein sequence ID" value="KOX96786.1"/>
    <property type="molecule type" value="Genomic_DNA"/>
</dbReference>
<dbReference type="RefSeq" id="WP_053771955.1">
    <property type="nucleotide sequence ID" value="NZ_LIST01000003.1"/>
</dbReference>
<dbReference type="InterPro" id="IPR009482">
    <property type="entry name" value="DUF1102"/>
</dbReference>
<dbReference type="OrthoDB" id="103676at2157"/>
<comment type="caution">
    <text evidence="4">The sequence shown here is derived from an EMBL/GenBank/DDBJ whole genome shotgun (WGS) entry which is preliminary data.</text>
</comment>
<feature type="compositionally biased region" description="Polar residues" evidence="1">
    <location>
        <begin position="195"/>
        <end position="204"/>
    </location>
</feature>
<proteinExistence type="predicted"/>
<accession>A0A0N0BRF8</accession>
<name>A0A0N0BRF8_9EURY</name>
<feature type="compositionally biased region" description="Acidic residues" evidence="1">
    <location>
        <begin position="480"/>
        <end position="489"/>
    </location>
</feature>
<gene>
    <name evidence="4" type="ORF">AMR74_10260</name>
</gene>
<keyword evidence="2" id="KW-0812">Transmembrane</keyword>
<dbReference type="AlphaFoldDB" id="A0A0N0BRF8"/>
<feature type="region of interest" description="Disordered" evidence="1">
    <location>
        <begin position="172"/>
        <end position="206"/>
    </location>
</feature>
<keyword evidence="5" id="KW-1185">Reference proteome</keyword>